<evidence type="ECO:0000313" key="5">
    <source>
        <dbReference type="Proteomes" id="UP001211907"/>
    </source>
</evidence>
<comment type="similarity">
    <text evidence="1">Belongs to the short-chain dehydrogenases/reductases (SDR) family.</text>
</comment>
<protein>
    <submittedName>
        <fullName evidence="4">Riboflavin biosynthesis protein RibBA</fullName>
    </submittedName>
</protein>
<keyword evidence="5" id="KW-1185">Reference proteome</keyword>
<accession>A0AAD5T3M2</accession>
<dbReference type="PANTHER" id="PTHR24320">
    <property type="entry name" value="RETINOL DEHYDROGENASE"/>
    <property type="match status" value="1"/>
</dbReference>
<reference evidence="4" key="1">
    <citation type="submission" date="2020-05" db="EMBL/GenBank/DDBJ databases">
        <title>Phylogenomic resolution of chytrid fungi.</title>
        <authorList>
            <person name="Stajich J.E."/>
            <person name="Amses K."/>
            <person name="Simmons R."/>
            <person name="Seto K."/>
            <person name="Myers J."/>
            <person name="Bonds A."/>
            <person name="Quandt C.A."/>
            <person name="Barry K."/>
            <person name="Liu P."/>
            <person name="Grigoriev I."/>
            <person name="Longcore J.E."/>
            <person name="James T.Y."/>
        </authorList>
    </citation>
    <scope>NUCLEOTIDE SEQUENCE</scope>
    <source>
        <strain evidence="4">JEL0513</strain>
    </source>
</reference>
<dbReference type="EMBL" id="JADGJH010001195">
    <property type="protein sequence ID" value="KAJ3116948.1"/>
    <property type="molecule type" value="Genomic_DNA"/>
</dbReference>
<name>A0AAD5T3M2_9FUNG</name>
<dbReference type="Proteomes" id="UP001211907">
    <property type="component" value="Unassembled WGS sequence"/>
</dbReference>
<dbReference type="GO" id="GO:0016491">
    <property type="term" value="F:oxidoreductase activity"/>
    <property type="evidence" value="ECO:0007669"/>
    <property type="project" value="UniProtKB-KW"/>
</dbReference>
<gene>
    <name evidence="4" type="primary">DHS-24</name>
    <name evidence="4" type="ORF">HK100_000922</name>
</gene>
<proteinExistence type="inferred from homology"/>
<keyword evidence="2" id="KW-0560">Oxidoreductase</keyword>
<sequence>MSFGEKTTAAEVAAVFGSRIAGKHFVVTGGNSGLGKETARVLAASGAIVTLCCRSVAKAEEAKNEIIHETPNAEIRIVPLDLADLKSVKESAEILAKATPKINVLINNAGVMACPKALTQNGLEFQFQTNYLAPYYLTLLLLDALHESGTPADPSRVINVSSTANVLFGPDAGISFDDLAAKKSYNPWSRYGESKLAQIVSAADLQKRIAGKKNVAFVSVHPGNIPSSNLTQYIGLSSGLKMTTAIHFNKIGPSKILSQKSIPEGAATIVFCAVDPNIQFGKYYSDCDVTDIVHSLAFDESLAAKLTEISDKLIADANL</sequence>
<dbReference type="AlphaFoldDB" id="A0AAD5T3M2"/>
<dbReference type="SMART" id="SM00822">
    <property type="entry name" value="PKS_KR"/>
    <property type="match status" value="1"/>
</dbReference>
<evidence type="ECO:0000256" key="1">
    <source>
        <dbReference type="ARBA" id="ARBA00006484"/>
    </source>
</evidence>
<feature type="domain" description="Ketoreductase" evidence="3">
    <location>
        <begin position="23"/>
        <end position="182"/>
    </location>
</feature>
<dbReference type="PANTHER" id="PTHR24320:SF283">
    <property type="entry name" value="RETINOL DEHYDROGENASE 11"/>
    <property type="match status" value="1"/>
</dbReference>
<dbReference type="InterPro" id="IPR036291">
    <property type="entry name" value="NAD(P)-bd_dom_sf"/>
</dbReference>
<dbReference type="InterPro" id="IPR002347">
    <property type="entry name" value="SDR_fam"/>
</dbReference>
<evidence type="ECO:0000256" key="2">
    <source>
        <dbReference type="ARBA" id="ARBA00023002"/>
    </source>
</evidence>
<dbReference type="SUPFAM" id="SSF51735">
    <property type="entry name" value="NAD(P)-binding Rossmann-fold domains"/>
    <property type="match status" value="1"/>
</dbReference>
<dbReference type="Gene3D" id="3.40.50.720">
    <property type="entry name" value="NAD(P)-binding Rossmann-like Domain"/>
    <property type="match status" value="1"/>
</dbReference>
<evidence type="ECO:0000259" key="3">
    <source>
        <dbReference type="SMART" id="SM00822"/>
    </source>
</evidence>
<dbReference type="Pfam" id="PF00106">
    <property type="entry name" value="adh_short"/>
    <property type="match status" value="1"/>
</dbReference>
<dbReference type="InterPro" id="IPR057326">
    <property type="entry name" value="KR_dom"/>
</dbReference>
<evidence type="ECO:0000313" key="4">
    <source>
        <dbReference type="EMBL" id="KAJ3116948.1"/>
    </source>
</evidence>
<dbReference type="PRINTS" id="PR00081">
    <property type="entry name" value="GDHRDH"/>
</dbReference>
<organism evidence="4 5">
    <name type="scientific">Physocladia obscura</name>
    <dbReference type="NCBI Taxonomy" id="109957"/>
    <lineage>
        <taxon>Eukaryota</taxon>
        <taxon>Fungi</taxon>
        <taxon>Fungi incertae sedis</taxon>
        <taxon>Chytridiomycota</taxon>
        <taxon>Chytridiomycota incertae sedis</taxon>
        <taxon>Chytridiomycetes</taxon>
        <taxon>Chytridiales</taxon>
        <taxon>Chytriomycetaceae</taxon>
        <taxon>Physocladia</taxon>
    </lineage>
</organism>
<comment type="caution">
    <text evidence="4">The sequence shown here is derived from an EMBL/GenBank/DDBJ whole genome shotgun (WGS) entry which is preliminary data.</text>
</comment>